<dbReference type="Gene3D" id="3.40.50.12230">
    <property type="match status" value="1"/>
</dbReference>
<dbReference type="InterPro" id="IPR002376">
    <property type="entry name" value="Formyl_transf_N"/>
</dbReference>
<dbReference type="InterPro" id="IPR036477">
    <property type="entry name" value="Formyl_transf_N_sf"/>
</dbReference>
<dbReference type="SUPFAM" id="SSF53328">
    <property type="entry name" value="Formyltransferase"/>
    <property type="match status" value="1"/>
</dbReference>
<sequence>WIPLRYFFRQLAYSSLSKRRILFLGTDEFSLASLKAIQEHVQYKDLEVTYADSNRSRHPIRDYAKQAGLKTHIWPCSYIQKNEFDLGVVASFGHLLPKTFIAKFPLGIINVHGSLLPRWRGASPVVYAILNGDKESGVTIMNVEPHRFDQGRMLANERCTIGPDMTSKELLCSLAIIGGNLVVKVLNDYAHYKANAQIQTQCDATKGIWFKKIYSNN</sequence>
<dbReference type="Pfam" id="PF00551">
    <property type="entry name" value="Formyl_trans_N"/>
    <property type="match status" value="1"/>
</dbReference>
<dbReference type="AlphaFoldDB" id="A0A0K2TBA9"/>
<dbReference type="GO" id="GO:0005739">
    <property type="term" value="C:mitochondrion"/>
    <property type="evidence" value="ECO:0007669"/>
    <property type="project" value="TreeGrafter"/>
</dbReference>
<dbReference type="CDD" id="cd08646">
    <property type="entry name" value="FMT_core_Met-tRNA-FMT_N"/>
    <property type="match status" value="1"/>
</dbReference>
<dbReference type="InterPro" id="IPR041711">
    <property type="entry name" value="Met-tRNA-FMT_N"/>
</dbReference>
<reference evidence="3" key="1">
    <citation type="submission" date="2014-05" db="EMBL/GenBank/DDBJ databases">
        <authorList>
            <person name="Chronopoulou M."/>
        </authorList>
    </citation>
    <scope>NUCLEOTIDE SEQUENCE</scope>
    <source>
        <tissue evidence="3">Whole organism</tissue>
    </source>
</reference>
<dbReference type="OrthoDB" id="10268103at2759"/>
<dbReference type="EC" id="2.1.2.9" evidence="1"/>
<protein>
    <recommendedName>
        <fullName evidence="1">methionyl-tRNA formyltransferase</fullName>
        <ecNumber evidence="1">2.1.2.9</ecNumber>
    </recommendedName>
</protein>
<evidence type="ECO:0000256" key="1">
    <source>
        <dbReference type="ARBA" id="ARBA00012261"/>
    </source>
</evidence>
<accession>A0A0K2TBA9</accession>
<keyword evidence="3" id="KW-0808">Transferase</keyword>
<dbReference type="PANTHER" id="PTHR11138:SF5">
    <property type="entry name" value="METHIONYL-TRNA FORMYLTRANSFERASE, MITOCHONDRIAL"/>
    <property type="match status" value="1"/>
</dbReference>
<dbReference type="EMBL" id="HACA01005942">
    <property type="protein sequence ID" value="CDW23303.1"/>
    <property type="molecule type" value="Transcribed_RNA"/>
</dbReference>
<dbReference type="GO" id="GO:0004479">
    <property type="term" value="F:methionyl-tRNA formyltransferase activity"/>
    <property type="evidence" value="ECO:0007669"/>
    <property type="project" value="UniProtKB-EC"/>
</dbReference>
<feature type="domain" description="Formyl transferase N-terminal" evidence="2">
    <location>
        <begin position="78"/>
        <end position="185"/>
    </location>
</feature>
<feature type="non-terminal residue" evidence="3">
    <location>
        <position position="1"/>
    </location>
</feature>
<evidence type="ECO:0000313" key="3">
    <source>
        <dbReference type="EMBL" id="CDW23303.1"/>
    </source>
</evidence>
<evidence type="ECO:0000259" key="2">
    <source>
        <dbReference type="Pfam" id="PF00551"/>
    </source>
</evidence>
<proteinExistence type="predicted"/>
<organism evidence="3">
    <name type="scientific">Lepeophtheirus salmonis</name>
    <name type="common">Salmon louse</name>
    <name type="synonym">Caligus salmonis</name>
    <dbReference type="NCBI Taxonomy" id="72036"/>
    <lineage>
        <taxon>Eukaryota</taxon>
        <taxon>Metazoa</taxon>
        <taxon>Ecdysozoa</taxon>
        <taxon>Arthropoda</taxon>
        <taxon>Crustacea</taxon>
        <taxon>Multicrustacea</taxon>
        <taxon>Hexanauplia</taxon>
        <taxon>Copepoda</taxon>
        <taxon>Siphonostomatoida</taxon>
        <taxon>Caligidae</taxon>
        <taxon>Lepeophtheirus</taxon>
    </lineage>
</organism>
<name>A0A0K2TBA9_LEPSM</name>
<dbReference type="PANTHER" id="PTHR11138">
    <property type="entry name" value="METHIONYL-TRNA FORMYLTRANSFERASE"/>
    <property type="match status" value="1"/>
</dbReference>